<protein>
    <submittedName>
        <fullName evidence="2">Thiamine biosynthesis protein ThiF</fullName>
    </submittedName>
</protein>
<dbReference type="InterPro" id="IPR035985">
    <property type="entry name" value="Ubiquitin-activating_enz"/>
</dbReference>
<dbReference type="EMBL" id="FLUQ01000001">
    <property type="protein sequence ID" value="SBV94961.1"/>
    <property type="molecule type" value="Genomic_DNA"/>
</dbReference>
<sequence length="216" mass="22643">MGMLERGLGRYFSIAALGALRAAHVGIIGAGGLGSNVAMMLARSGIRHMTIADPDIVDASNLNRQAYFPDDVGSPKVQALSRHLTALEPAMKLTVHELGVTRSNAAALFAACPLLVEAVDLAETKVMLYELFAPEKELYVTASGMGGFGRDAVMVCRRPRPNVTAVGDFVNPVDCANPPLAPRVMQAAAMQADAVLAHILALVTELGGVHAGITEN</sequence>
<evidence type="ECO:0000259" key="1">
    <source>
        <dbReference type="Pfam" id="PF00899"/>
    </source>
</evidence>
<gene>
    <name evidence="2" type="ORF">KL86DPRO_10789</name>
</gene>
<proteinExistence type="predicted"/>
<accession>A0A212J671</accession>
<dbReference type="Pfam" id="PF00899">
    <property type="entry name" value="ThiF"/>
    <property type="match status" value="1"/>
</dbReference>
<dbReference type="NCBIfam" id="NF006395">
    <property type="entry name" value="PRK08644.1"/>
    <property type="match status" value="1"/>
</dbReference>
<dbReference type="PANTHER" id="PTHR43267">
    <property type="entry name" value="TRNA THREONYLCARBAMOYLADENOSINE DEHYDRATASE"/>
    <property type="match status" value="1"/>
</dbReference>
<dbReference type="SUPFAM" id="SSF69572">
    <property type="entry name" value="Activating enzymes of the ubiquitin-like proteins"/>
    <property type="match status" value="1"/>
</dbReference>
<dbReference type="GO" id="GO:0061504">
    <property type="term" value="P:cyclic threonylcarbamoyladenosine biosynthetic process"/>
    <property type="evidence" value="ECO:0007669"/>
    <property type="project" value="TreeGrafter"/>
</dbReference>
<organism evidence="2">
    <name type="scientific">uncultured delta proteobacterium</name>
    <dbReference type="NCBI Taxonomy" id="34034"/>
    <lineage>
        <taxon>Bacteria</taxon>
        <taxon>Deltaproteobacteria</taxon>
        <taxon>environmental samples</taxon>
    </lineage>
</organism>
<dbReference type="GO" id="GO:0061503">
    <property type="term" value="F:tRNA threonylcarbamoyladenosine dehydratase"/>
    <property type="evidence" value="ECO:0007669"/>
    <property type="project" value="TreeGrafter"/>
</dbReference>
<dbReference type="InterPro" id="IPR000594">
    <property type="entry name" value="ThiF_NAD_FAD-bd"/>
</dbReference>
<dbReference type="GO" id="GO:0008641">
    <property type="term" value="F:ubiquitin-like modifier activating enzyme activity"/>
    <property type="evidence" value="ECO:0007669"/>
    <property type="project" value="InterPro"/>
</dbReference>
<reference evidence="2" key="1">
    <citation type="submission" date="2016-04" db="EMBL/GenBank/DDBJ databases">
        <authorList>
            <person name="Evans L.H."/>
            <person name="Alamgir A."/>
            <person name="Owens N."/>
            <person name="Weber N.D."/>
            <person name="Virtaneva K."/>
            <person name="Barbian K."/>
            <person name="Babar A."/>
            <person name="Rosenke K."/>
        </authorList>
    </citation>
    <scope>NUCLEOTIDE SEQUENCE</scope>
    <source>
        <strain evidence="2">86</strain>
    </source>
</reference>
<dbReference type="InterPro" id="IPR045886">
    <property type="entry name" value="ThiF/MoeB/HesA"/>
</dbReference>
<dbReference type="Gene3D" id="3.40.50.720">
    <property type="entry name" value="NAD(P)-binding Rossmann-like Domain"/>
    <property type="match status" value="1"/>
</dbReference>
<dbReference type="PANTHER" id="PTHR43267:SF3">
    <property type="entry name" value="THIF PROTEIN"/>
    <property type="match status" value="1"/>
</dbReference>
<evidence type="ECO:0000313" key="2">
    <source>
        <dbReference type="EMBL" id="SBV94961.1"/>
    </source>
</evidence>
<dbReference type="AlphaFoldDB" id="A0A212J671"/>
<feature type="domain" description="THIF-type NAD/FAD binding fold" evidence="1">
    <location>
        <begin position="16"/>
        <end position="174"/>
    </location>
</feature>
<name>A0A212J671_9DELT</name>